<dbReference type="PANTHER" id="PTHR43377:SF1">
    <property type="entry name" value="BILIVERDIN REDUCTASE A"/>
    <property type="match status" value="1"/>
</dbReference>
<dbReference type="Pfam" id="PF01408">
    <property type="entry name" value="GFO_IDH_MocA"/>
    <property type="match status" value="1"/>
</dbReference>
<accession>A0A498KSE5</accession>
<feature type="domain" description="Gfo/Idh/MocA-like oxidoreductase N-terminal" evidence="1">
    <location>
        <begin position="8"/>
        <end position="121"/>
    </location>
</feature>
<dbReference type="GO" id="GO:0000166">
    <property type="term" value="F:nucleotide binding"/>
    <property type="evidence" value="ECO:0007669"/>
    <property type="project" value="InterPro"/>
</dbReference>
<organism evidence="3 4">
    <name type="scientific">Halorientalis pallida</name>
    <dbReference type="NCBI Taxonomy" id="2479928"/>
    <lineage>
        <taxon>Archaea</taxon>
        <taxon>Methanobacteriati</taxon>
        <taxon>Methanobacteriota</taxon>
        <taxon>Stenosarchaea group</taxon>
        <taxon>Halobacteria</taxon>
        <taxon>Halobacteriales</taxon>
        <taxon>Haloarculaceae</taxon>
        <taxon>Halorientalis</taxon>
    </lineage>
</organism>
<evidence type="ECO:0000259" key="1">
    <source>
        <dbReference type="Pfam" id="PF01408"/>
    </source>
</evidence>
<dbReference type="SUPFAM" id="SSF55347">
    <property type="entry name" value="Glyceraldehyde-3-phosphate dehydrogenase-like, C-terminal domain"/>
    <property type="match status" value="1"/>
</dbReference>
<feature type="domain" description="GFO/IDH/MocA-like oxidoreductase" evidence="2">
    <location>
        <begin position="158"/>
        <end position="226"/>
    </location>
</feature>
<dbReference type="SUPFAM" id="SSF51735">
    <property type="entry name" value="NAD(P)-binding Rossmann-fold domains"/>
    <property type="match status" value="1"/>
</dbReference>
<dbReference type="RefSeq" id="WP_129070141.1">
    <property type="nucleotide sequence ID" value="NZ_RDFA01000006.1"/>
</dbReference>
<dbReference type="Pfam" id="PF22725">
    <property type="entry name" value="GFO_IDH_MocA_C3"/>
    <property type="match status" value="1"/>
</dbReference>
<dbReference type="EMBL" id="RDFA01000006">
    <property type="protein sequence ID" value="RXK47438.1"/>
    <property type="molecule type" value="Genomic_DNA"/>
</dbReference>
<gene>
    <name evidence="3" type="ORF">EAF64_16825</name>
</gene>
<dbReference type="InterPro" id="IPR036291">
    <property type="entry name" value="NAD(P)-bd_dom_sf"/>
</dbReference>
<dbReference type="PANTHER" id="PTHR43377">
    <property type="entry name" value="BILIVERDIN REDUCTASE A"/>
    <property type="match status" value="1"/>
</dbReference>
<evidence type="ECO:0000259" key="2">
    <source>
        <dbReference type="Pfam" id="PF22725"/>
    </source>
</evidence>
<comment type="caution">
    <text evidence="3">The sequence shown here is derived from an EMBL/GenBank/DDBJ whole genome shotgun (WGS) entry which is preliminary data.</text>
</comment>
<reference evidence="3 4" key="1">
    <citation type="submission" date="2019-01" db="EMBL/GenBank/DDBJ databases">
        <title>Halorientalis sp. F13-25 a new haloarchaeum isolated from hypersaline water.</title>
        <authorList>
            <person name="Ana D.-V."/>
            <person name="Cristina S.-P."/>
            <person name="Antonio V."/>
        </authorList>
    </citation>
    <scope>NUCLEOTIDE SEQUENCE [LARGE SCALE GENOMIC DNA]</scope>
    <source>
        <strain evidence="3 4">F13-25</strain>
    </source>
</reference>
<sequence length="319" mass="34949">MTDQPIPVGVVGAGNMGANHIRVYDELSGADLVEVVEPNPDRAAAVSDEYDIRIVDDVADLEAAEAVTVAVPNRFHHDVAIDCLERGLDVLVEKPLANSVEAAERIVETASDEDAVLQVGHIERFNPAVETLQKLLEDQVVIALDAHRLGPFSDQLSEENVVFDLMIHDIDILNYLVPGALSTINAVGTTTRSTELDHVIAQFKSSDGVVSSVTASHVTHGKVRTLDVTTKDVFVRLDYQKQDVTVQRRGSERTTNIIDGSGYRTETVTENPYINREEPLKNELRHFLDSVATRTKPRVGGKVGVEAVRLARSVIDRCE</sequence>
<protein>
    <submittedName>
        <fullName evidence="3">Gfo/Idh/MocA family oxidoreductase</fullName>
    </submittedName>
</protein>
<dbReference type="Gene3D" id="3.30.360.10">
    <property type="entry name" value="Dihydrodipicolinate Reductase, domain 2"/>
    <property type="match status" value="1"/>
</dbReference>
<evidence type="ECO:0000313" key="3">
    <source>
        <dbReference type="EMBL" id="RXK47438.1"/>
    </source>
</evidence>
<dbReference type="AlphaFoldDB" id="A0A498KSE5"/>
<dbReference type="InterPro" id="IPR055170">
    <property type="entry name" value="GFO_IDH_MocA-like_dom"/>
</dbReference>
<name>A0A498KSE5_9EURY</name>
<proteinExistence type="predicted"/>
<keyword evidence="4" id="KW-1185">Reference proteome</keyword>
<dbReference type="Proteomes" id="UP000289691">
    <property type="component" value="Unassembled WGS sequence"/>
</dbReference>
<dbReference type="Gene3D" id="3.40.50.720">
    <property type="entry name" value="NAD(P)-binding Rossmann-like Domain"/>
    <property type="match status" value="1"/>
</dbReference>
<dbReference type="InterPro" id="IPR051450">
    <property type="entry name" value="Gfo/Idh/MocA_Oxidoreductases"/>
</dbReference>
<evidence type="ECO:0000313" key="4">
    <source>
        <dbReference type="Proteomes" id="UP000289691"/>
    </source>
</evidence>
<dbReference type="InterPro" id="IPR000683">
    <property type="entry name" value="Gfo/Idh/MocA-like_OxRdtase_N"/>
</dbReference>
<dbReference type="OrthoDB" id="25239at2157"/>